<dbReference type="InterPro" id="IPR052897">
    <property type="entry name" value="Sec-Metab_Biosynth_Hydrolase"/>
</dbReference>
<dbReference type="Gene3D" id="3.40.50.1820">
    <property type="entry name" value="alpha/beta hydrolase"/>
    <property type="match status" value="1"/>
</dbReference>
<dbReference type="GO" id="GO:0016787">
    <property type="term" value="F:hydrolase activity"/>
    <property type="evidence" value="ECO:0007669"/>
    <property type="project" value="UniProtKB-KW"/>
</dbReference>
<evidence type="ECO:0000259" key="2">
    <source>
        <dbReference type="Pfam" id="PF12697"/>
    </source>
</evidence>
<dbReference type="PANTHER" id="PTHR37017">
    <property type="entry name" value="AB HYDROLASE-1 DOMAIN-CONTAINING PROTEIN-RELATED"/>
    <property type="match status" value="1"/>
</dbReference>
<evidence type="ECO:0000313" key="3">
    <source>
        <dbReference type="EMBL" id="MFC5239695.1"/>
    </source>
</evidence>
<evidence type="ECO:0000256" key="1">
    <source>
        <dbReference type="SAM" id="SignalP"/>
    </source>
</evidence>
<accession>A0ABW0DNS9</accession>
<name>A0ABW0DNS9_9ACTN</name>
<reference evidence="4" key="1">
    <citation type="journal article" date="2019" name="Int. J. Syst. Evol. Microbiol.">
        <title>The Global Catalogue of Microorganisms (GCM) 10K type strain sequencing project: providing services to taxonomists for standard genome sequencing and annotation.</title>
        <authorList>
            <consortium name="The Broad Institute Genomics Platform"/>
            <consortium name="The Broad Institute Genome Sequencing Center for Infectious Disease"/>
            <person name="Wu L."/>
            <person name="Ma J."/>
        </authorList>
    </citation>
    <scope>NUCLEOTIDE SEQUENCE [LARGE SCALE GENOMIC DNA]</scope>
    <source>
        <strain evidence="4">CGMCC 4.7131</strain>
    </source>
</reference>
<keyword evidence="4" id="KW-1185">Reference proteome</keyword>
<dbReference type="PANTHER" id="PTHR37017:SF11">
    <property type="entry name" value="ESTERASE_LIPASE_THIOESTERASE DOMAIN-CONTAINING PROTEIN"/>
    <property type="match status" value="1"/>
</dbReference>
<feature type="domain" description="AB hydrolase-1" evidence="2">
    <location>
        <begin position="47"/>
        <end position="267"/>
    </location>
</feature>
<dbReference type="Pfam" id="PF12697">
    <property type="entry name" value="Abhydrolase_6"/>
    <property type="match status" value="1"/>
</dbReference>
<protein>
    <submittedName>
        <fullName evidence="3">Alpha/beta fold hydrolase</fullName>
    </submittedName>
</protein>
<proteinExistence type="predicted"/>
<gene>
    <name evidence="3" type="ORF">ACFPWV_07265</name>
</gene>
<feature type="chain" id="PRO_5046517509" evidence="1">
    <location>
        <begin position="28"/>
        <end position="279"/>
    </location>
</feature>
<dbReference type="InterPro" id="IPR029058">
    <property type="entry name" value="AB_hydrolase_fold"/>
</dbReference>
<evidence type="ECO:0000313" key="4">
    <source>
        <dbReference type="Proteomes" id="UP001596035"/>
    </source>
</evidence>
<dbReference type="SUPFAM" id="SSF53474">
    <property type="entry name" value="alpha/beta-Hydrolases"/>
    <property type="match status" value="1"/>
</dbReference>
<keyword evidence="1" id="KW-0732">Signal</keyword>
<dbReference type="EMBL" id="JBHSKN010000007">
    <property type="protein sequence ID" value="MFC5239695.1"/>
    <property type="molecule type" value="Genomic_DNA"/>
</dbReference>
<comment type="caution">
    <text evidence="3">The sequence shown here is derived from an EMBL/GenBank/DDBJ whole genome shotgun (WGS) entry which is preliminary data.</text>
</comment>
<keyword evidence="3" id="KW-0378">Hydrolase</keyword>
<dbReference type="Proteomes" id="UP001596035">
    <property type="component" value="Unassembled WGS sequence"/>
</dbReference>
<dbReference type="InterPro" id="IPR000073">
    <property type="entry name" value="AB_hydrolase_1"/>
</dbReference>
<dbReference type="RefSeq" id="WP_344566628.1">
    <property type="nucleotide sequence ID" value="NZ_BAAATG010000050.1"/>
</dbReference>
<sequence>MRITRPTPSARSITLLGVAAVGLSVTAVTLPGEADAAPRHHQTRPTIVLEHGAFADASSWDGVVQRLERAGYPVVAAANPLRGPASDAAHLRGVVQHIDGPVVLVGHSYGGTVISQAAAGLEDKVKALVYVAAFLPDTGESSLGLTNKFPGSTLGDVIDSVNHTLPDGSRGADVYIEQDKFHKQFAADVPAGQARLMAAGQRPIAAAALEEKSTGAAWKTIPSWSLVTTEDLNIPVAAQRFMSHRAHARTTEIDASHAVSVSHPGAVTRIVEKAAGTVR</sequence>
<feature type="signal peptide" evidence="1">
    <location>
        <begin position="1"/>
        <end position="27"/>
    </location>
</feature>
<organism evidence="3 4">
    <name type="scientific">Streptomyces atrovirens</name>
    <dbReference type="NCBI Taxonomy" id="285556"/>
    <lineage>
        <taxon>Bacteria</taxon>
        <taxon>Bacillati</taxon>
        <taxon>Actinomycetota</taxon>
        <taxon>Actinomycetes</taxon>
        <taxon>Kitasatosporales</taxon>
        <taxon>Streptomycetaceae</taxon>
        <taxon>Streptomyces</taxon>
    </lineage>
</organism>